<dbReference type="Gene3D" id="3.40.50.300">
    <property type="entry name" value="P-loop containing nucleotide triphosphate hydrolases"/>
    <property type="match status" value="1"/>
</dbReference>
<keyword evidence="4" id="KW-0804">Transcription</keyword>
<feature type="domain" description="Sigma-54 factor interaction" evidence="6">
    <location>
        <begin position="222"/>
        <end position="456"/>
    </location>
</feature>
<reference evidence="7" key="1">
    <citation type="submission" date="2021-04" db="EMBL/GenBank/DDBJ databases">
        <title>novel species isolated from subtropical streams in China.</title>
        <authorList>
            <person name="Lu H."/>
        </authorList>
    </citation>
    <scope>NUCLEOTIDE SEQUENCE</scope>
    <source>
        <strain evidence="7">LFS511W</strain>
    </source>
</reference>
<dbReference type="RefSeq" id="WP_212688678.1">
    <property type="nucleotide sequence ID" value="NZ_JAGSPN010000011.1"/>
</dbReference>
<dbReference type="InterPro" id="IPR012704">
    <property type="entry name" value="Sig_transdc_resp-reg_PrpR"/>
</dbReference>
<evidence type="ECO:0000256" key="3">
    <source>
        <dbReference type="ARBA" id="ARBA00023015"/>
    </source>
</evidence>
<dbReference type="GO" id="GO:0019629">
    <property type="term" value="P:propionate catabolic process, 2-methylcitrate cycle"/>
    <property type="evidence" value="ECO:0007669"/>
    <property type="project" value="InterPro"/>
</dbReference>
<dbReference type="Gene3D" id="3.40.50.2300">
    <property type="match status" value="2"/>
</dbReference>
<feature type="region of interest" description="Disordered" evidence="5">
    <location>
        <begin position="202"/>
        <end position="226"/>
    </location>
</feature>
<dbReference type="FunFam" id="3.40.50.300:FF:000006">
    <property type="entry name" value="DNA-binding transcriptional regulator NtrC"/>
    <property type="match status" value="1"/>
</dbReference>
<gene>
    <name evidence="7" type="primary">prpR</name>
    <name evidence="7" type="ORF">KDM89_14770</name>
</gene>
<dbReference type="AlphaFoldDB" id="A0A941DP02"/>
<evidence type="ECO:0000256" key="5">
    <source>
        <dbReference type="SAM" id="MobiDB-lite"/>
    </source>
</evidence>
<keyword evidence="8" id="KW-1185">Reference proteome</keyword>
<name>A0A941DP02_9BURK</name>
<dbReference type="Pfam" id="PF06506">
    <property type="entry name" value="PrpR_N"/>
    <property type="match status" value="1"/>
</dbReference>
<dbReference type="InterPro" id="IPR027417">
    <property type="entry name" value="P-loop_NTPase"/>
</dbReference>
<dbReference type="NCBIfam" id="TIGR02329">
    <property type="entry name" value="propionate_PrpR"/>
    <property type="match status" value="1"/>
</dbReference>
<dbReference type="PROSITE" id="PS00676">
    <property type="entry name" value="SIGMA54_INTERACT_2"/>
    <property type="match status" value="1"/>
</dbReference>
<dbReference type="GO" id="GO:0043565">
    <property type="term" value="F:sequence-specific DNA binding"/>
    <property type="evidence" value="ECO:0007669"/>
    <property type="project" value="InterPro"/>
</dbReference>
<dbReference type="EMBL" id="JAGSPN010000011">
    <property type="protein sequence ID" value="MBR7783405.1"/>
    <property type="molecule type" value="Genomic_DNA"/>
</dbReference>
<dbReference type="SUPFAM" id="SSF159800">
    <property type="entry name" value="PrpR receptor domain-like"/>
    <property type="match status" value="1"/>
</dbReference>
<dbReference type="CDD" id="cd00009">
    <property type="entry name" value="AAA"/>
    <property type="match status" value="1"/>
</dbReference>
<keyword evidence="3" id="KW-0805">Transcription regulation</keyword>
<dbReference type="InterPro" id="IPR002078">
    <property type="entry name" value="Sigma_54_int"/>
</dbReference>
<dbReference type="Pfam" id="PF02954">
    <property type="entry name" value="HTH_8"/>
    <property type="match status" value="1"/>
</dbReference>
<proteinExistence type="predicted"/>
<dbReference type="InterPro" id="IPR010524">
    <property type="entry name" value="Sig_transdc_resp-reg_PrpR_N"/>
</dbReference>
<dbReference type="InterPro" id="IPR009057">
    <property type="entry name" value="Homeodomain-like_sf"/>
</dbReference>
<dbReference type="PANTHER" id="PTHR32071">
    <property type="entry name" value="TRANSCRIPTIONAL REGULATORY PROTEIN"/>
    <property type="match status" value="1"/>
</dbReference>
<dbReference type="SUPFAM" id="SSF46689">
    <property type="entry name" value="Homeodomain-like"/>
    <property type="match status" value="1"/>
</dbReference>
<dbReference type="GO" id="GO:0005737">
    <property type="term" value="C:cytoplasm"/>
    <property type="evidence" value="ECO:0007669"/>
    <property type="project" value="InterPro"/>
</dbReference>
<evidence type="ECO:0000259" key="6">
    <source>
        <dbReference type="PROSITE" id="PS50045"/>
    </source>
</evidence>
<evidence type="ECO:0000313" key="8">
    <source>
        <dbReference type="Proteomes" id="UP000680067"/>
    </source>
</evidence>
<evidence type="ECO:0000256" key="1">
    <source>
        <dbReference type="ARBA" id="ARBA00022741"/>
    </source>
</evidence>
<organism evidence="7 8">
    <name type="scientific">Undibacterium luofuense</name>
    <dbReference type="NCBI Taxonomy" id="2828733"/>
    <lineage>
        <taxon>Bacteria</taxon>
        <taxon>Pseudomonadati</taxon>
        <taxon>Pseudomonadota</taxon>
        <taxon>Betaproteobacteria</taxon>
        <taxon>Burkholderiales</taxon>
        <taxon>Oxalobacteraceae</taxon>
        <taxon>Undibacterium</taxon>
    </lineage>
</organism>
<comment type="caution">
    <text evidence="7">The sequence shown here is derived from an EMBL/GenBank/DDBJ whole genome shotgun (WGS) entry which is preliminary data.</text>
</comment>
<keyword evidence="1" id="KW-0547">Nucleotide-binding</keyword>
<feature type="compositionally biased region" description="Polar residues" evidence="5">
    <location>
        <begin position="204"/>
        <end position="219"/>
    </location>
</feature>
<dbReference type="InterPro" id="IPR058031">
    <property type="entry name" value="AAA_lid_NorR"/>
</dbReference>
<dbReference type="InterPro" id="IPR003593">
    <property type="entry name" value="AAA+_ATPase"/>
</dbReference>
<dbReference type="Gene3D" id="1.10.8.60">
    <property type="match status" value="1"/>
</dbReference>
<accession>A0A941DP02</accession>
<dbReference type="GO" id="GO:0005524">
    <property type="term" value="F:ATP binding"/>
    <property type="evidence" value="ECO:0007669"/>
    <property type="project" value="UniProtKB-KW"/>
</dbReference>
<dbReference type="PANTHER" id="PTHR32071:SF81">
    <property type="entry name" value="PROPIONATE CATABOLISM OPERON REGULATORY PROTEIN"/>
    <property type="match status" value="1"/>
</dbReference>
<dbReference type="Gene3D" id="1.10.10.60">
    <property type="entry name" value="Homeodomain-like"/>
    <property type="match status" value="1"/>
</dbReference>
<keyword evidence="2" id="KW-0067">ATP-binding</keyword>
<sequence length="540" mass="60130">MKHQGNFTDTDKPVIWTVSISRLFDMFRDLTPEYDALADIEPIQLGFEEAVQHIRERLQTERCDAVIAAGSNGAYLKSRLPVPVILAKASGFDVMQALSRARRVSEQIGLITYQEAMPELSDFKETFGLSVEQRTYLTQEDARAQISELKARGIRVVVGAGLITDLTEEAGLTGIFVYSSASIRKAFDDAIEIARLTRRDWGPASTTRRGSRSAQQQGLQALRGESDTMQQIRQQLRLFARSPAPVLLQGETGTGKELAARAIHQESPRRHGPFVAINCGAIAENLLESELFGYEEGAFTGSKRGGHAGLIEAANKGTLFLDEIGEMPLHLQTRLLRVLEEKEVIRVGGVKPSPVDLRIISATHCHLEQQIQQHQFRSDLFYRLAVLRATMPALREHADDVPALATWHLKHALAALGASPHRNLEAEMQSCRSLLMQYAWPGNARELRNFMERLALYLTDEPLQAISPAFMARVIPEFGLHNGQDVQLIKNVKKPEFSFPHGNVSHDVADILTMFGNNRDAAAAFLGISRTTLWRRLKGK</sequence>
<dbReference type="Proteomes" id="UP000680067">
    <property type="component" value="Unassembled WGS sequence"/>
</dbReference>
<dbReference type="InterPro" id="IPR025943">
    <property type="entry name" value="Sigma_54_int_dom_ATP-bd_2"/>
</dbReference>
<evidence type="ECO:0000256" key="4">
    <source>
        <dbReference type="ARBA" id="ARBA00023163"/>
    </source>
</evidence>
<dbReference type="InterPro" id="IPR002197">
    <property type="entry name" value="HTH_Fis"/>
</dbReference>
<dbReference type="PROSITE" id="PS50045">
    <property type="entry name" value="SIGMA54_INTERACT_4"/>
    <property type="match status" value="1"/>
</dbReference>
<evidence type="ECO:0000256" key="2">
    <source>
        <dbReference type="ARBA" id="ARBA00022840"/>
    </source>
</evidence>
<dbReference type="SMART" id="SM00382">
    <property type="entry name" value="AAA"/>
    <property type="match status" value="1"/>
</dbReference>
<dbReference type="GO" id="GO:0006355">
    <property type="term" value="P:regulation of DNA-templated transcription"/>
    <property type="evidence" value="ECO:0007669"/>
    <property type="project" value="InterPro"/>
</dbReference>
<dbReference type="Pfam" id="PF00158">
    <property type="entry name" value="Sigma54_activat"/>
    <property type="match status" value="1"/>
</dbReference>
<dbReference type="NCBIfam" id="NF011953">
    <property type="entry name" value="PRK15424.1"/>
    <property type="match status" value="1"/>
</dbReference>
<dbReference type="SUPFAM" id="SSF52540">
    <property type="entry name" value="P-loop containing nucleoside triphosphate hydrolases"/>
    <property type="match status" value="1"/>
</dbReference>
<dbReference type="Pfam" id="PF25601">
    <property type="entry name" value="AAA_lid_14"/>
    <property type="match status" value="1"/>
</dbReference>
<dbReference type="GO" id="GO:0000156">
    <property type="term" value="F:phosphorelay response regulator activity"/>
    <property type="evidence" value="ECO:0007669"/>
    <property type="project" value="InterPro"/>
</dbReference>
<protein>
    <submittedName>
        <fullName evidence="7">Propionate catabolism operon regulatory protein PrpR</fullName>
    </submittedName>
</protein>
<evidence type="ECO:0000313" key="7">
    <source>
        <dbReference type="EMBL" id="MBR7783405.1"/>
    </source>
</evidence>